<feature type="transmembrane region" description="Helical" evidence="1">
    <location>
        <begin position="82"/>
        <end position="103"/>
    </location>
</feature>
<feature type="transmembrane region" description="Helical" evidence="1">
    <location>
        <begin position="12"/>
        <end position="33"/>
    </location>
</feature>
<accession>A0A073KE58</accession>
<keyword evidence="1" id="KW-1133">Transmembrane helix</keyword>
<evidence type="ECO:0000313" key="2">
    <source>
        <dbReference type="EMBL" id="KEK24855.1"/>
    </source>
</evidence>
<keyword evidence="1" id="KW-0472">Membrane</keyword>
<reference evidence="2 3" key="1">
    <citation type="submission" date="2014-06" db="EMBL/GenBank/DDBJ databases">
        <title>Draft genome sequence of Bacillus gaemokensis JCM 15801 (MCCC 1A00707).</title>
        <authorList>
            <person name="Lai Q."/>
            <person name="Liu Y."/>
            <person name="Shao Z."/>
        </authorList>
    </citation>
    <scope>NUCLEOTIDE SEQUENCE [LARGE SCALE GENOMIC DNA]</scope>
    <source>
        <strain evidence="2 3">JCM 15801</strain>
    </source>
</reference>
<sequence>MLERFEIQSNSSWYVWFIPILFAVHNAEEYYFFSEMRYIQLIQMEENVMQRQYFFVALCLLTMIVFLFVCAHFMFRKRFTLSMLLIIQAMIFMNGWFHIGGAILTGRYVPGFITSLILIIPFSLFLFRKGIVRGWWKMKHVVISCLLGVVLLFPIIFGVLFLAKVIV</sequence>
<dbReference type="Proteomes" id="UP000027778">
    <property type="component" value="Unassembled WGS sequence"/>
</dbReference>
<dbReference type="EMBL" id="JOTM01000004">
    <property type="protein sequence ID" value="KEK24855.1"/>
    <property type="molecule type" value="Genomic_DNA"/>
</dbReference>
<feature type="transmembrane region" description="Helical" evidence="1">
    <location>
        <begin position="53"/>
        <end position="75"/>
    </location>
</feature>
<evidence type="ECO:0000313" key="3">
    <source>
        <dbReference type="Proteomes" id="UP000027778"/>
    </source>
</evidence>
<name>A0A073KE58_9BACI</name>
<protein>
    <submittedName>
        <fullName evidence="2">Permease</fullName>
    </submittedName>
</protein>
<keyword evidence="3" id="KW-1185">Reference proteome</keyword>
<keyword evidence="1" id="KW-0812">Transmembrane</keyword>
<dbReference type="eggNOG" id="ENOG5030M8U">
    <property type="taxonomic scope" value="Bacteria"/>
</dbReference>
<dbReference type="Pfam" id="PF13787">
    <property type="entry name" value="HXXEE"/>
    <property type="match status" value="1"/>
</dbReference>
<gene>
    <name evidence="2" type="ORF">BAGA_21490</name>
</gene>
<feature type="transmembrane region" description="Helical" evidence="1">
    <location>
        <begin position="140"/>
        <end position="163"/>
    </location>
</feature>
<dbReference type="OrthoDB" id="2966925at2"/>
<dbReference type="AlphaFoldDB" id="A0A073KE58"/>
<organism evidence="2 3">
    <name type="scientific">Bacillus gaemokensis</name>
    <dbReference type="NCBI Taxonomy" id="574375"/>
    <lineage>
        <taxon>Bacteria</taxon>
        <taxon>Bacillati</taxon>
        <taxon>Bacillota</taxon>
        <taxon>Bacilli</taxon>
        <taxon>Bacillales</taxon>
        <taxon>Bacillaceae</taxon>
        <taxon>Bacillus</taxon>
        <taxon>Bacillus cereus group</taxon>
    </lineage>
</organism>
<proteinExistence type="predicted"/>
<comment type="caution">
    <text evidence="2">The sequence shown here is derived from an EMBL/GenBank/DDBJ whole genome shotgun (WGS) entry which is preliminary data.</text>
</comment>
<dbReference type="STRING" id="574375.AZF08_12500"/>
<evidence type="ECO:0000256" key="1">
    <source>
        <dbReference type="SAM" id="Phobius"/>
    </source>
</evidence>
<dbReference type="InterPro" id="IPR025671">
    <property type="entry name" value="HXXEE"/>
</dbReference>
<feature type="transmembrane region" description="Helical" evidence="1">
    <location>
        <begin position="109"/>
        <end position="128"/>
    </location>
</feature>